<keyword evidence="1" id="KW-0472">Membrane</keyword>
<sequence>MLTFLFLNVAILILLVVSMANWNRETERIVEFAIVAIFGFGIALYLGSTLAKALPANSVAATAVNGIIQGFSTAITNVLVPIISIIFIIFLYLIVKKTGLIGKLGSKGE</sequence>
<evidence type="ECO:0000256" key="1">
    <source>
        <dbReference type="SAM" id="Phobius"/>
    </source>
</evidence>
<dbReference type="AlphaFoldDB" id="A0A1L3KS66"/>
<name>A0A1L3KS66_9ZZZZ</name>
<feature type="transmembrane region" description="Helical" evidence="1">
    <location>
        <begin position="67"/>
        <end position="95"/>
    </location>
</feature>
<evidence type="ECO:0000313" key="2">
    <source>
        <dbReference type="EMBL" id="APG80669.1"/>
    </source>
</evidence>
<accession>A0A1L3KS66</accession>
<organism evidence="2">
    <name type="scientific">uncultured microorganism</name>
    <dbReference type="NCBI Taxonomy" id="358574"/>
    <lineage>
        <taxon>unclassified sequences</taxon>
        <taxon>environmental samples</taxon>
    </lineage>
</organism>
<feature type="transmembrane region" description="Helical" evidence="1">
    <location>
        <begin position="29"/>
        <end position="47"/>
    </location>
</feature>
<dbReference type="EMBL" id="KY194792">
    <property type="protein sequence ID" value="APG80669.1"/>
    <property type="molecule type" value="Genomic_DNA"/>
</dbReference>
<feature type="transmembrane region" description="Helical" evidence="1">
    <location>
        <begin position="6"/>
        <end position="22"/>
    </location>
</feature>
<keyword evidence="1" id="KW-0812">Transmembrane</keyword>
<protein>
    <submittedName>
        <fullName evidence="2">Uncharacterized protein</fullName>
    </submittedName>
</protein>
<proteinExistence type="predicted"/>
<reference evidence="2" key="1">
    <citation type="submission" date="2016-11" db="EMBL/GenBank/DDBJ databases">
        <title>New CRISPR-Cas systems from uncultivated microbespotential reviewing scientists.</title>
        <authorList>
            <person name="Burstein D."/>
            <person name="Harrington L.B."/>
            <person name="Strutt S.C."/>
            <person name="Probst A.J."/>
            <person name="Anantharaman K."/>
            <person name="Thoman B.C."/>
            <person name="Doudna J.A."/>
            <person name="Banfield J.F."/>
        </authorList>
    </citation>
    <scope>NUCLEOTIDE SEQUENCE</scope>
</reference>
<keyword evidence="1" id="KW-1133">Transmembrane helix</keyword>